<dbReference type="SUPFAM" id="SSF53448">
    <property type="entry name" value="Nucleotide-diphospho-sugar transferases"/>
    <property type="match status" value="1"/>
</dbReference>
<dbReference type="InterPro" id="IPR018641">
    <property type="entry name" value="Trfase_1_rSAM/seldom-assoc"/>
</dbReference>
<gene>
    <name evidence="1" type="ORF">P7H27_11325</name>
</gene>
<keyword evidence="2" id="KW-1185">Reference proteome</keyword>
<accession>A0ABU3FCE9</accession>
<evidence type="ECO:0000313" key="2">
    <source>
        <dbReference type="Proteomes" id="UP001181046"/>
    </source>
</evidence>
<comment type="caution">
    <text evidence="1">The sequence shown here is derived from an EMBL/GenBank/DDBJ whole genome shotgun (WGS) entry which is preliminary data.</text>
</comment>
<dbReference type="Proteomes" id="UP001181046">
    <property type="component" value="Unassembled WGS sequence"/>
</dbReference>
<proteinExistence type="predicted"/>
<dbReference type="Gene3D" id="3.90.550.10">
    <property type="entry name" value="Spore Coat Polysaccharide Biosynthesis Protein SpsA, Chain A"/>
    <property type="match status" value="1"/>
</dbReference>
<dbReference type="RefSeq" id="WP_137618450.1">
    <property type="nucleotide sequence ID" value="NZ_BJDX01000003.1"/>
</dbReference>
<dbReference type="EMBL" id="JARQAJ010000007">
    <property type="protein sequence ID" value="MDT2760353.1"/>
    <property type="molecule type" value="Genomic_DNA"/>
</dbReference>
<dbReference type="PANTHER" id="PTHR36529">
    <property type="entry name" value="SLL1095 PROTEIN"/>
    <property type="match status" value="1"/>
</dbReference>
<sequence>MNKYAYILFTRVPVPNKVKTRLQSLLSGEEACQVQRQILQDSFTKFGQLSTQGIDLYLAYSDEGDPAELFSAMPESFHAFEQRGKTIGQRMNHALKFVFAKGYEKVVLTGSDIPNLNAHTIQSALDQMQDVVIGPSSDGGYYLIGSRYGIDLTPIFETDIVWGKNEVLKATLQFLTAYDVALLSPLQDIDYPADLKRIYPELRTENSYLLQWLEKNRGVLE</sequence>
<dbReference type="Pfam" id="PF09837">
    <property type="entry name" value="DUF2064"/>
    <property type="match status" value="1"/>
</dbReference>
<dbReference type="PANTHER" id="PTHR36529:SF1">
    <property type="entry name" value="GLYCOSYLTRANSFERASE"/>
    <property type="match status" value="1"/>
</dbReference>
<organism evidence="1 2">
    <name type="scientific">Enterococcus xiangfangensis</name>
    <dbReference type="NCBI Taxonomy" id="1296537"/>
    <lineage>
        <taxon>Bacteria</taxon>
        <taxon>Bacillati</taxon>
        <taxon>Bacillota</taxon>
        <taxon>Bacilli</taxon>
        <taxon>Lactobacillales</taxon>
        <taxon>Enterococcaceae</taxon>
        <taxon>Enterococcus</taxon>
    </lineage>
</organism>
<dbReference type="NCBIfam" id="TIGR04282">
    <property type="entry name" value="glyco_like_cofC"/>
    <property type="match status" value="1"/>
</dbReference>
<reference evidence="1" key="1">
    <citation type="submission" date="2023-03" db="EMBL/GenBank/DDBJ databases">
        <authorList>
            <person name="Shen W."/>
            <person name="Cai J."/>
        </authorList>
    </citation>
    <scope>NUCLEOTIDE SEQUENCE</scope>
    <source>
        <strain evidence="1">P66-3</strain>
    </source>
</reference>
<name>A0ABU3FCE9_9ENTE</name>
<dbReference type="InterPro" id="IPR029044">
    <property type="entry name" value="Nucleotide-diphossugar_trans"/>
</dbReference>
<evidence type="ECO:0000313" key="1">
    <source>
        <dbReference type="EMBL" id="MDT2760353.1"/>
    </source>
</evidence>
<protein>
    <submittedName>
        <fullName evidence="1">TIGR04282 family arsenosugar biosynthesis glycosyltransferase</fullName>
    </submittedName>
</protein>